<feature type="disulfide bond" evidence="12">
    <location>
        <begin position="362"/>
        <end position="371"/>
    </location>
</feature>
<evidence type="ECO:0000259" key="15">
    <source>
        <dbReference type="PROSITE" id="PS50026"/>
    </source>
</evidence>
<dbReference type="SMART" id="SM00042">
    <property type="entry name" value="CUB"/>
    <property type="match status" value="2"/>
</dbReference>
<feature type="domain" description="EGF-like" evidence="15">
    <location>
        <begin position="335"/>
        <end position="372"/>
    </location>
</feature>
<dbReference type="CDD" id="cd00054">
    <property type="entry name" value="EGF_CA"/>
    <property type="match status" value="2"/>
</dbReference>
<sequence>MEEGVNRTTAPGHPSFVSGGLNTLYQQMERRKWSILFSLCLLLACFGDQAVAQKTCPGQDGLLTAWTGYVRSANFGSAGASYTNNLACRWHIRVAEGNRVRLTKVDFELEGRGPGNRCYDWLKVYDGSDETAPLIGQYCGMEFPNEIMSTGKSVYLHFETDTTDSFRGFSINYAGVCSGLTIDVPVDGTGLIETPLYPANYPALITCDWTLQTQPGYRIDVDFEVFDLGSASNCTTAYVQVYGGSDTAADRLAKFCGAELQTASPLHAVSSSSSTAHLTFKGAAEPGTGFRLAYSTEVLGCTSSPCQNGGSCTNVDLDFTCNCTPGWKGKACDQNIDDCQPWPCGQHGVNCQDLVNGFTCTCVAGYDGPACDVADIL</sequence>
<dbReference type="Pfam" id="PF12661">
    <property type="entry name" value="hEGF"/>
    <property type="match status" value="1"/>
</dbReference>
<reference evidence="17" key="1">
    <citation type="submission" date="2025-08" db="UniProtKB">
        <authorList>
            <consortium name="RefSeq"/>
        </authorList>
    </citation>
    <scope>IDENTIFICATION</scope>
</reference>
<feature type="disulfide bond" evidence="12">
    <location>
        <begin position="323"/>
        <end position="332"/>
    </location>
</feature>
<dbReference type="Pfam" id="PF00008">
    <property type="entry name" value="EGF"/>
    <property type="match status" value="1"/>
</dbReference>
<dbReference type="FunFam" id="2.10.25.10:FF:000321">
    <property type="entry name" value="Protein delta homolog 1"/>
    <property type="match status" value="1"/>
</dbReference>
<dbReference type="GO" id="GO:0005509">
    <property type="term" value="F:calcium ion binding"/>
    <property type="evidence" value="ECO:0007669"/>
    <property type="project" value="InterPro"/>
</dbReference>
<dbReference type="PANTHER" id="PTHR24251">
    <property type="entry name" value="OVOCHYMASE-RELATED"/>
    <property type="match status" value="1"/>
</dbReference>
<keyword evidence="4 13" id="KW-0812">Transmembrane</keyword>
<dbReference type="Gene3D" id="2.10.25.10">
    <property type="entry name" value="Laminin"/>
    <property type="match status" value="2"/>
</dbReference>
<keyword evidence="2" id="KW-0217">Developmental protein</keyword>
<dbReference type="PROSITE" id="PS00022">
    <property type="entry name" value="EGF_1"/>
    <property type="match status" value="2"/>
</dbReference>
<keyword evidence="9 13" id="KW-0472">Membrane</keyword>
<evidence type="ECO:0000256" key="8">
    <source>
        <dbReference type="ARBA" id="ARBA00022989"/>
    </source>
</evidence>
<dbReference type="GO" id="GO:0016020">
    <property type="term" value="C:membrane"/>
    <property type="evidence" value="ECO:0007669"/>
    <property type="project" value="UniProtKB-SubCell"/>
</dbReference>
<evidence type="ECO:0000256" key="10">
    <source>
        <dbReference type="ARBA" id="ARBA00023157"/>
    </source>
</evidence>
<dbReference type="AlphaFoldDB" id="A0A8B7XHS1"/>
<evidence type="ECO:0000256" key="7">
    <source>
        <dbReference type="ARBA" id="ARBA00022976"/>
    </source>
</evidence>
<dbReference type="FunFam" id="2.10.25.10:FF:000146">
    <property type="entry name" value="Putative neurogenic locus notch"/>
    <property type="match status" value="1"/>
</dbReference>
<organism evidence="16 17">
    <name type="scientific">Acanthaster planci</name>
    <name type="common">Crown-of-thorns starfish</name>
    <dbReference type="NCBI Taxonomy" id="133434"/>
    <lineage>
        <taxon>Eukaryota</taxon>
        <taxon>Metazoa</taxon>
        <taxon>Echinodermata</taxon>
        <taxon>Eleutherozoa</taxon>
        <taxon>Asterozoa</taxon>
        <taxon>Asteroidea</taxon>
        <taxon>Valvatacea</taxon>
        <taxon>Valvatida</taxon>
        <taxon>Acanthasteridae</taxon>
        <taxon>Acanthaster</taxon>
    </lineage>
</organism>
<evidence type="ECO:0000259" key="14">
    <source>
        <dbReference type="PROSITE" id="PS01180"/>
    </source>
</evidence>
<protein>
    <submittedName>
        <fullName evidence="17">Tolloid-like protein 1</fullName>
    </submittedName>
</protein>
<feature type="domain" description="CUB" evidence="14">
    <location>
        <begin position="56"/>
        <end position="176"/>
    </location>
</feature>
<evidence type="ECO:0000256" key="11">
    <source>
        <dbReference type="ARBA" id="ARBA00023180"/>
    </source>
</evidence>
<dbReference type="InterPro" id="IPR001881">
    <property type="entry name" value="EGF-like_Ca-bd_dom"/>
</dbReference>
<evidence type="ECO:0000256" key="9">
    <source>
        <dbReference type="ARBA" id="ARBA00023136"/>
    </source>
</evidence>
<dbReference type="InterPro" id="IPR013032">
    <property type="entry name" value="EGF-like_CS"/>
</dbReference>
<dbReference type="GO" id="GO:0007219">
    <property type="term" value="P:Notch signaling pathway"/>
    <property type="evidence" value="ECO:0007669"/>
    <property type="project" value="UniProtKB-KW"/>
</dbReference>
<dbReference type="PROSITE" id="PS01180">
    <property type="entry name" value="CUB"/>
    <property type="match status" value="2"/>
</dbReference>
<dbReference type="PROSITE" id="PS00010">
    <property type="entry name" value="ASX_HYDROXYL"/>
    <property type="match status" value="2"/>
</dbReference>
<accession>A0A8B7XHS1</accession>
<keyword evidence="8 13" id="KW-1133">Transmembrane helix</keyword>
<dbReference type="GeneID" id="110973278"/>
<keyword evidence="5" id="KW-0732">Signal</keyword>
<evidence type="ECO:0000313" key="17">
    <source>
        <dbReference type="RefSeq" id="XP_022079662.1"/>
    </source>
</evidence>
<evidence type="ECO:0000256" key="2">
    <source>
        <dbReference type="ARBA" id="ARBA00022473"/>
    </source>
</evidence>
<evidence type="ECO:0000256" key="6">
    <source>
        <dbReference type="ARBA" id="ARBA00022737"/>
    </source>
</evidence>
<proteinExistence type="predicted"/>
<keyword evidence="11" id="KW-0325">Glycoprotein</keyword>
<gene>
    <name evidence="17" type="primary">LOC110973278</name>
</gene>
<dbReference type="SUPFAM" id="SSF57196">
    <property type="entry name" value="EGF/Laminin"/>
    <property type="match status" value="2"/>
</dbReference>
<dbReference type="RefSeq" id="XP_022079662.1">
    <property type="nucleotide sequence ID" value="XM_022223970.1"/>
</dbReference>
<dbReference type="KEGG" id="aplc:110973278"/>
<dbReference type="FunFam" id="2.60.120.290:FF:000005">
    <property type="entry name" value="Procollagen C-endopeptidase enhancer 1"/>
    <property type="match status" value="1"/>
</dbReference>
<keyword evidence="7" id="KW-0914">Notch signaling pathway</keyword>
<evidence type="ECO:0000256" key="5">
    <source>
        <dbReference type="ARBA" id="ARBA00022729"/>
    </source>
</evidence>
<evidence type="ECO:0000256" key="12">
    <source>
        <dbReference type="PROSITE-ProRule" id="PRU00076"/>
    </source>
</evidence>
<dbReference type="InterPro" id="IPR018097">
    <property type="entry name" value="EGF_Ca-bd_CS"/>
</dbReference>
<keyword evidence="6" id="KW-0677">Repeat</keyword>
<dbReference type="InterPro" id="IPR000859">
    <property type="entry name" value="CUB_dom"/>
</dbReference>
<dbReference type="PROSITE" id="PS50026">
    <property type="entry name" value="EGF_3"/>
    <property type="match status" value="2"/>
</dbReference>
<comment type="caution">
    <text evidence="12">Lacks conserved residue(s) required for the propagation of feature annotation.</text>
</comment>
<dbReference type="PROSITE" id="PS01186">
    <property type="entry name" value="EGF_2"/>
    <property type="match status" value="2"/>
</dbReference>
<name>A0A8B7XHS1_ACAPL</name>
<dbReference type="InterPro" id="IPR000742">
    <property type="entry name" value="EGF"/>
</dbReference>
<dbReference type="Gene3D" id="2.60.120.290">
    <property type="entry name" value="Spermadhesin, CUB domain"/>
    <property type="match status" value="2"/>
</dbReference>
<evidence type="ECO:0000256" key="3">
    <source>
        <dbReference type="ARBA" id="ARBA00022536"/>
    </source>
</evidence>
<feature type="domain" description="CUB" evidence="14">
    <location>
        <begin position="177"/>
        <end position="297"/>
    </location>
</feature>
<dbReference type="SMART" id="SM00179">
    <property type="entry name" value="EGF_CA"/>
    <property type="match status" value="2"/>
</dbReference>
<evidence type="ECO:0000313" key="16">
    <source>
        <dbReference type="Proteomes" id="UP000694845"/>
    </source>
</evidence>
<dbReference type="SUPFAM" id="SSF49854">
    <property type="entry name" value="Spermadhesin, CUB domain"/>
    <property type="match status" value="2"/>
</dbReference>
<dbReference type="OMA" id="LACRWHI"/>
<evidence type="ECO:0000256" key="1">
    <source>
        <dbReference type="ARBA" id="ARBA00004479"/>
    </source>
</evidence>
<evidence type="ECO:0000256" key="4">
    <source>
        <dbReference type="ARBA" id="ARBA00022692"/>
    </source>
</evidence>
<comment type="subcellular location">
    <subcellularLocation>
        <location evidence="1">Membrane</location>
        <topology evidence="1">Single-pass type I membrane protein</topology>
    </subcellularLocation>
</comment>
<dbReference type="SMART" id="SM00181">
    <property type="entry name" value="EGF"/>
    <property type="match status" value="2"/>
</dbReference>
<dbReference type="OrthoDB" id="10009301at2759"/>
<keyword evidence="3 12" id="KW-0245">EGF-like domain</keyword>
<dbReference type="PROSITE" id="PS01187">
    <property type="entry name" value="EGF_CA"/>
    <property type="match status" value="1"/>
</dbReference>
<dbReference type="CDD" id="cd00041">
    <property type="entry name" value="CUB"/>
    <property type="match status" value="2"/>
</dbReference>
<feature type="transmembrane region" description="Helical" evidence="13">
    <location>
        <begin position="33"/>
        <end position="52"/>
    </location>
</feature>
<dbReference type="Proteomes" id="UP000694845">
    <property type="component" value="Unplaced"/>
</dbReference>
<dbReference type="Pfam" id="PF00431">
    <property type="entry name" value="CUB"/>
    <property type="match status" value="2"/>
</dbReference>
<keyword evidence="10 12" id="KW-1015">Disulfide bond</keyword>
<dbReference type="InterPro" id="IPR035914">
    <property type="entry name" value="Sperma_CUB_dom_sf"/>
</dbReference>
<dbReference type="InterPro" id="IPR000152">
    <property type="entry name" value="EGF-type_Asp/Asn_hydroxyl_site"/>
</dbReference>
<keyword evidence="16" id="KW-1185">Reference proteome</keyword>
<feature type="domain" description="EGF-like" evidence="15">
    <location>
        <begin position="297"/>
        <end position="333"/>
    </location>
</feature>
<evidence type="ECO:0000256" key="13">
    <source>
        <dbReference type="SAM" id="Phobius"/>
    </source>
</evidence>